<dbReference type="PANTHER" id="PTHR24559:SF444">
    <property type="entry name" value="REVERSE TRANSCRIPTASE DOMAIN-CONTAINING PROTEIN"/>
    <property type="match status" value="1"/>
</dbReference>
<keyword evidence="2" id="KW-1185">Reference proteome</keyword>
<reference evidence="1" key="1">
    <citation type="submission" date="2018-05" db="EMBL/GenBank/DDBJ databases">
        <title>Draft genome of Mucuna pruriens seed.</title>
        <authorList>
            <person name="Nnadi N.E."/>
            <person name="Vos R."/>
            <person name="Hasami M.H."/>
            <person name="Devisetty U.K."/>
            <person name="Aguiy J.C."/>
        </authorList>
    </citation>
    <scope>NUCLEOTIDE SEQUENCE [LARGE SCALE GENOMIC DNA]</scope>
    <source>
        <strain evidence="1">JCA_2017</strain>
    </source>
</reference>
<evidence type="ECO:0000313" key="2">
    <source>
        <dbReference type="Proteomes" id="UP000257109"/>
    </source>
</evidence>
<proteinExistence type="predicted"/>
<feature type="non-terminal residue" evidence="1">
    <location>
        <position position="1"/>
    </location>
</feature>
<dbReference type="PANTHER" id="PTHR24559">
    <property type="entry name" value="TRANSPOSON TY3-I GAG-POL POLYPROTEIN"/>
    <property type="match status" value="1"/>
</dbReference>
<comment type="caution">
    <text evidence="1">The sequence shown here is derived from an EMBL/GenBank/DDBJ whole genome shotgun (WGS) entry which is preliminary data.</text>
</comment>
<evidence type="ECO:0000313" key="1">
    <source>
        <dbReference type="EMBL" id="RDX79637.1"/>
    </source>
</evidence>
<name>A0A371FMS2_MUCPR</name>
<dbReference type="AlphaFoldDB" id="A0A371FMS2"/>
<dbReference type="CDD" id="cd01647">
    <property type="entry name" value="RT_LTR"/>
    <property type="match status" value="1"/>
</dbReference>
<accession>A0A371FMS2</accession>
<evidence type="ECO:0008006" key="3">
    <source>
        <dbReference type="Google" id="ProtNLM"/>
    </source>
</evidence>
<dbReference type="OrthoDB" id="1420897at2759"/>
<dbReference type="EMBL" id="QJKJ01008478">
    <property type="protein sequence ID" value="RDX79637.1"/>
    <property type="molecule type" value="Genomic_DNA"/>
</dbReference>
<organism evidence="1 2">
    <name type="scientific">Mucuna pruriens</name>
    <name type="common">Velvet bean</name>
    <name type="synonym">Dolichos pruriens</name>
    <dbReference type="NCBI Taxonomy" id="157652"/>
    <lineage>
        <taxon>Eukaryota</taxon>
        <taxon>Viridiplantae</taxon>
        <taxon>Streptophyta</taxon>
        <taxon>Embryophyta</taxon>
        <taxon>Tracheophyta</taxon>
        <taxon>Spermatophyta</taxon>
        <taxon>Magnoliopsida</taxon>
        <taxon>eudicotyledons</taxon>
        <taxon>Gunneridae</taxon>
        <taxon>Pentapetalae</taxon>
        <taxon>rosids</taxon>
        <taxon>fabids</taxon>
        <taxon>Fabales</taxon>
        <taxon>Fabaceae</taxon>
        <taxon>Papilionoideae</taxon>
        <taxon>50 kb inversion clade</taxon>
        <taxon>NPAAA clade</taxon>
        <taxon>indigoferoid/millettioid clade</taxon>
        <taxon>Phaseoleae</taxon>
        <taxon>Mucuna</taxon>
    </lineage>
</organism>
<dbReference type="InterPro" id="IPR053134">
    <property type="entry name" value="RNA-dir_DNA_polymerase"/>
</dbReference>
<sequence length="258" mass="30118">MERTKIVGTLDGELEERLVCFLIENWDIFAWTPVDMPGIDPDFLCDRLSITQGTQPIAQRRRRLGKEKHRVAREETNKLLAVCFIKEVQYPTWLTNIVMVKRPSGKLWMCTYYMDMNKVCPKDLYTLPNIDRLVDGTSIYRLLITIKCLRNALSMHPQDEAKIAFIRDIRVFCYKVMSFGLKKTCATYKWLMDRIFKDIMGRDVEETSIEVEPKKCLFGVQAGKFLGFMLIERGIKANPKKCQVVIDMRSSRNIKEVQ</sequence>
<dbReference type="Proteomes" id="UP000257109">
    <property type="component" value="Unassembled WGS sequence"/>
</dbReference>
<gene>
    <name evidence="1" type="ORF">CR513_39917</name>
</gene>
<dbReference type="InterPro" id="IPR043502">
    <property type="entry name" value="DNA/RNA_pol_sf"/>
</dbReference>
<dbReference type="Gene3D" id="3.10.10.10">
    <property type="entry name" value="HIV Type 1 Reverse Transcriptase, subunit A, domain 1"/>
    <property type="match status" value="1"/>
</dbReference>
<protein>
    <recommendedName>
        <fullName evidence="3">Reverse transcriptase domain-containing protein</fullName>
    </recommendedName>
</protein>
<dbReference type="SUPFAM" id="SSF56672">
    <property type="entry name" value="DNA/RNA polymerases"/>
    <property type="match status" value="1"/>
</dbReference>